<keyword evidence="6" id="KW-0472">Membrane</keyword>
<feature type="domain" description="Amine oxidase" evidence="7">
    <location>
        <begin position="13"/>
        <end position="373"/>
    </location>
</feature>
<dbReference type="PRINTS" id="PR00420">
    <property type="entry name" value="RNGMNOXGNASE"/>
</dbReference>
<dbReference type="SUPFAM" id="SSF51905">
    <property type="entry name" value="FAD/NAD(P)-binding domain"/>
    <property type="match status" value="1"/>
</dbReference>
<evidence type="ECO:0000256" key="2">
    <source>
        <dbReference type="ARBA" id="ARBA00022729"/>
    </source>
</evidence>
<keyword evidence="5" id="KW-0520">NAD</keyword>
<feature type="transmembrane region" description="Helical" evidence="6">
    <location>
        <begin position="456"/>
        <end position="476"/>
    </location>
</feature>
<dbReference type="EMBL" id="FSRG01000003">
    <property type="protein sequence ID" value="SIN80671.1"/>
    <property type="molecule type" value="Genomic_DNA"/>
</dbReference>
<dbReference type="InterPro" id="IPR052206">
    <property type="entry name" value="Retinol_saturase"/>
</dbReference>
<evidence type="ECO:0000256" key="3">
    <source>
        <dbReference type="ARBA" id="ARBA00022827"/>
    </source>
</evidence>
<dbReference type="Proteomes" id="UP000184694">
    <property type="component" value="Unassembled WGS sequence"/>
</dbReference>
<keyword evidence="2" id="KW-0732">Signal</keyword>
<dbReference type="STRING" id="1121457.SAMN02745161_0884"/>
<evidence type="ECO:0000313" key="9">
    <source>
        <dbReference type="Proteomes" id="UP000184694"/>
    </source>
</evidence>
<dbReference type="PANTHER" id="PTHR46091">
    <property type="entry name" value="BLR7054 PROTEIN"/>
    <property type="match status" value="1"/>
</dbReference>
<keyword evidence="4" id="KW-0521">NADP</keyword>
<dbReference type="InterPro" id="IPR002937">
    <property type="entry name" value="Amino_oxidase"/>
</dbReference>
<dbReference type="Gene3D" id="3.50.50.60">
    <property type="entry name" value="FAD/NAD(P)-binding domain"/>
    <property type="match status" value="2"/>
</dbReference>
<sequence length="492" mass="53444">MQYDVIIIGGGCSGLTAAITLAKLGQRVAVVEKDKRLAPLLRGFSRQGVHFDTGVHYVGGLGSGGVLESYFRFLGIDDVERKELRPACANIFKFLDSSREIAFPHGADSFVSMLMEEFPEEADGIVSFWERVEKTAAQSPFLNLQHSLDEDALIPDLDVPSVADEARRATANPYLQTAFSLHALLYGVSPEQARFDAHAYTLASYVHSAHSFPGGGKVLADALEKRARELGCDVYCGKGVERILVDDGSVAGVQFTDGNTIHSRQCVYTGHPALLPDLLPEGAVRPQWAKRLKRLEDTAQAMVLFAIADHPVELLTDSNVFLCTAPCVEKFFEADEGVIYLAGGEPLPDGRQAITVVTAAPTEAFSEWQATSYGNRPDAYHKEKERIGKAIWQRVQDGCPELRDGVSLVDVATPLTMQHWVASPTGSLYGVRHCIDQISPMPMTKVKGLGLAGQSVLLPGVLGAMVSAFVTCGCLVGMKELHKELRACIREE</sequence>
<dbReference type="AlphaFoldDB" id="A0A1N6ECI4"/>
<keyword evidence="9" id="KW-1185">Reference proteome</keyword>
<evidence type="ECO:0000256" key="4">
    <source>
        <dbReference type="ARBA" id="ARBA00022857"/>
    </source>
</evidence>
<evidence type="ECO:0000313" key="8">
    <source>
        <dbReference type="EMBL" id="SIN80671.1"/>
    </source>
</evidence>
<keyword evidence="1" id="KW-0285">Flavoprotein</keyword>
<evidence type="ECO:0000256" key="5">
    <source>
        <dbReference type="ARBA" id="ARBA00023027"/>
    </source>
</evidence>
<keyword evidence="3" id="KW-0274">FAD</keyword>
<dbReference type="OrthoDB" id="9794630at2"/>
<accession>A0A1N6ECI4</accession>
<evidence type="ECO:0000256" key="1">
    <source>
        <dbReference type="ARBA" id="ARBA00022630"/>
    </source>
</evidence>
<dbReference type="GO" id="GO:0016491">
    <property type="term" value="F:oxidoreductase activity"/>
    <property type="evidence" value="ECO:0007669"/>
    <property type="project" value="InterPro"/>
</dbReference>
<name>A0A1N6ECI4_9BACT</name>
<keyword evidence="6" id="KW-1133">Transmembrane helix</keyword>
<dbReference type="InterPro" id="IPR036188">
    <property type="entry name" value="FAD/NAD-bd_sf"/>
</dbReference>
<protein>
    <submittedName>
        <fullName evidence="8">All-trans-retinol 13,14-reductase</fullName>
    </submittedName>
</protein>
<organism evidence="8 9">
    <name type="scientific">Halodesulfovibrio marinisediminis DSM 17456</name>
    <dbReference type="NCBI Taxonomy" id="1121457"/>
    <lineage>
        <taxon>Bacteria</taxon>
        <taxon>Pseudomonadati</taxon>
        <taxon>Thermodesulfobacteriota</taxon>
        <taxon>Desulfovibrionia</taxon>
        <taxon>Desulfovibrionales</taxon>
        <taxon>Desulfovibrionaceae</taxon>
        <taxon>Halodesulfovibrio</taxon>
    </lineage>
</organism>
<proteinExistence type="predicted"/>
<evidence type="ECO:0000256" key="6">
    <source>
        <dbReference type="SAM" id="Phobius"/>
    </source>
</evidence>
<dbReference type="PANTHER" id="PTHR46091:SF3">
    <property type="entry name" value="AMINE OXIDASE DOMAIN-CONTAINING PROTEIN"/>
    <property type="match status" value="1"/>
</dbReference>
<dbReference type="Pfam" id="PF01593">
    <property type="entry name" value="Amino_oxidase"/>
    <property type="match status" value="1"/>
</dbReference>
<gene>
    <name evidence="8" type="ORF">SAMN02745161_0884</name>
</gene>
<dbReference type="RefSeq" id="WP_074215715.1">
    <property type="nucleotide sequence ID" value="NZ_FSRG01000003.1"/>
</dbReference>
<evidence type="ECO:0000259" key="7">
    <source>
        <dbReference type="Pfam" id="PF01593"/>
    </source>
</evidence>
<reference evidence="9" key="1">
    <citation type="submission" date="2016-11" db="EMBL/GenBank/DDBJ databases">
        <authorList>
            <person name="Varghese N."/>
            <person name="Submissions S."/>
        </authorList>
    </citation>
    <scope>NUCLEOTIDE SEQUENCE [LARGE SCALE GENOMIC DNA]</scope>
    <source>
        <strain evidence="9">DSM 17456</strain>
    </source>
</reference>
<keyword evidence="6" id="KW-0812">Transmembrane</keyword>